<dbReference type="SUPFAM" id="SSF103473">
    <property type="entry name" value="MFS general substrate transporter"/>
    <property type="match status" value="1"/>
</dbReference>
<evidence type="ECO:0000256" key="6">
    <source>
        <dbReference type="ARBA" id="ARBA00022989"/>
    </source>
</evidence>
<keyword evidence="5 8" id="KW-0812">Transmembrane</keyword>
<reference evidence="10 11" key="1">
    <citation type="submission" date="2022-04" db="EMBL/GenBank/DDBJ databases">
        <title>Hymenobacter sp. isolated from the air.</title>
        <authorList>
            <person name="Won M."/>
            <person name="Lee C.-M."/>
            <person name="Woen H.-Y."/>
            <person name="Kwon S.-W."/>
        </authorList>
    </citation>
    <scope>NUCLEOTIDE SEQUENCE [LARGE SCALE GENOMIC DNA]</scope>
    <source>
        <strain evidence="11">5116 S-27</strain>
    </source>
</reference>
<name>A0ABY4F7R8_9BACT</name>
<dbReference type="PROSITE" id="PS50850">
    <property type="entry name" value="MFS"/>
    <property type="match status" value="1"/>
</dbReference>
<feature type="transmembrane region" description="Helical" evidence="8">
    <location>
        <begin position="137"/>
        <end position="155"/>
    </location>
</feature>
<evidence type="ECO:0000256" key="1">
    <source>
        <dbReference type="ARBA" id="ARBA00003279"/>
    </source>
</evidence>
<comment type="function">
    <text evidence="1">Resistance to tetracycline by an active tetracycline efflux. This is an energy-dependent process that decreases the accumulation of the antibiotic in whole cells. This protein functions as a metal-tetracycline/H(+) antiporter.</text>
</comment>
<feature type="domain" description="Major facilitator superfamily (MFS) profile" evidence="9">
    <location>
        <begin position="8"/>
        <end position="403"/>
    </location>
</feature>
<keyword evidence="4" id="KW-0813">Transport</keyword>
<evidence type="ECO:0000256" key="3">
    <source>
        <dbReference type="ARBA" id="ARBA00007520"/>
    </source>
</evidence>
<dbReference type="EMBL" id="CP095049">
    <property type="protein sequence ID" value="UOQ51959.1"/>
    <property type="molecule type" value="Genomic_DNA"/>
</dbReference>
<keyword evidence="11" id="KW-1185">Reference proteome</keyword>
<dbReference type="InterPro" id="IPR001958">
    <property type="entry name" value="Tet-R_TetA/multi-R_MdtG-like"/>
</dbReference>
<feature type="transmembrane region" description="Helical" evidence="8">
    <location>
        <begin position="104"/>
        <end position="125"/>
    </location>
</feature>
<gene>
    <name evidence="10" type="ORF">MUN80_19615</name>
</gene>
<dbReference type="InterPro" id="IPR011701">
    <property type="entry name" value="MFS"/>
</dbReference>
<evidence type="ECO:0000259" key="9">
    <source>
        <dbReference type="PROSITE" id="PS50850"/>
    </source>
</evidence>
<dbReference type="RefSeq" id="WP_244715493.1">
    <property type="nucleotide sequence ID" value="NZ_CP095049.1"/>
</dbReference>
<keyword evidence="6 8" id="KW-1133">Transmembrane helix</keyword>
<proteinExistence type="inferred from homology"/>
<dbReference type="PRINTS" id="PR01035">
    <property type="entry name" value="TCRTETA"/>
</dbReference>
<comment type="similarity">
    <text evidence="3">Belongs to the major facilitator superfamily. TCR/Tet family.</text>
</comment>
<feature type="transmembrane region" description="Helical" evidence="8">
    <location>
        <begin position="341"/>
        <end position="360"/>
    </location>
</feature>
<feature type="transmembrane region" description="Helical" evidence="8">
    <location>
        <begin position="7"/>
        <end position="30"/>
    </location>
</feature>
<feature type="transmembrane region" description="Helical" evidence="8">
    <location>
        <begin position="284"/>
        <end position="302"/>
    </location>
</feature>
<feature type="transmembrane region" description="Helical" evidence="8">
    <location>
        <begin position="253"/>
        <end position="272"/>
    </location>
</feature>
<feature type="transmembrane region" description="Helical" evidence="8">
    <location>
        <begin position="372"/>
        <end position="395"/>
    </location>
</feature>
<dbReference type="InterPro" id="IPR020846">
    <property type="entry name" value="MFS_dom"/>
</dbReference>
<dbReference type="InterPro" id="IPR005829">
    <property type="entry name" value="Sugar_transporter_CS"/>
</dbReference>
<evidence type="ECO:0000256" key="8">
    <source>
        <dbReference type="SAM" id="Phobius"/>
    </source>
</evidence>
<feature type="transmembrane region" description="Helical" evidence="8">
    <location>
        <begin position="79"/>
        <end position="98"/>
    </location>
</feature>
<dbReference type="CDD" id="cd17388">
    <property type="entry name" value="MFS_TetA"/>
    <property type="match status" value="1"/>
</dbReference>
<dbReference type="InterPro" id="IPR036259">
    <property type="entry name" value="MFS_trans_sf"/>
</dbReference>
<feature type="transmembrane region" description="Helical" evidence="8">
    <location>
        <begin position="50"/>
        <end position="67"/>
    </location>
</feature>
<dbReference type="PROSITE" id="PS00216">
    <property type="entry name" value="SUGAR_TRANSPORT_1"/>
    <property type="match status" value="1"/>
</dbReference>
<evidence type="ECO:0000256" key="2">
    <source>
        <dbReference type="ARBA" id="ARBA00004141"/>
    </source>
</evidence>
<dbReference type="Gene3D" id="1.20.1250.20">
    <property type="entry name" value="MFS general substrate transporter like domains"/>
    <property type="match status" value="1"/>
</dbReference>
<sequence>MSDKRQAALGFIFITLLLDVIGFGIIIPVIPRLISNLTGGTISDASRYGGWLMFAFASMQFLFSPILGNLSDQYGRRPVLLFALLGFGLDYLVVAFAPTIAWLFVGRIIAGITGASFTTASAYIADISTPEKRAQNFGMIGAAFGLGFVIGPVLGGKLAHFGTQAPFLVAAALTFLNLLYGYFVLPESLAKENRRPFSWKRANPIGSLRQLKKYPVIMGMVASLMLIYIAAHATQSTWSYYTMYRFHWNESRVGDSLGVIGILTALVQGVLIRYSAPVLGPKRSVFLGLGLYAVGFALFAFAPVGWLMFAFLVPYSLGGIAGPALQGIMSGQVPPNEQGELQGALTSLISLTSIIGPPLMTNLFSYFTSSKAPVHFPGAAFLTGSALVIISMLLAMRSLRHYVAPTLPTAVPEEAVVGH</sequence>
<keyword evidence="7 8" id="KW-0472">Membrane</keyword>
<comment type="subcellular location">
    <subcellularLocation>
        <location evidence="2">Membrane</location>
        <topology evidence="2">Multi-pass membrane protein</topology>
    </subcellularLocation>
</comment>
<evidence type="ECO:0000256" key="7">
    <source>
        <dbReference type="ARBA" id="ARBA00023136"/>
    </source>
</evidence>
<dbReference type="PANTHER" id="PTHR23504">
    <property type="entry name" value="MAJOR FACILITATOR SUPERFAMILY DOMAIN-CONTAINING PROTEIN 10"/>
    <property type="match status" value="1"/>
</dbReference>
<dbReference type="Proteomes" id="UP000831785">
    <property type="component" value="Chromosome"/>
</dbReference>
<dbReference type="Pfam" id="PF07690">
    <property type="entry name" value="MFS_1"/>
    <property type="match status" value="1"/>
</dbReference>
<evidence type="ECO:0000313" key="10">
    <source>
        <dbReference type="EMBL" id="UOQ51959.1"/>
    </source>
</evidence>
<feature type="transmembrane region" description="Helical" evidence="8">
    <location>
        <begin position="167"/>
        <end position="185"/>
    </location>
</feature>
<organism evidence="10 11">
    <name type="scientific">Hymenobacter cellulosivorans</name>
    <dbReference type="NCBI Taxonomy" id="2932249"/>
    <lineage>
        <taxon>Bacteria</taxon>
        <taxon>Pseudomonadati</taxon>
        <taxon>Bacteroidota</taxon>
        <taxon>Cytophagia</taxon>
        <taxon>Cytophagales</taxon>
        <taxon>Hymenobacteraceae</taxon>
        <taxon>Hymenobacter</taxon>
    </lineage>
</organism>
<protein>
    <submittedName>
        <fullName evidence="10">TCR/Tet family MFS transporter</fullName>
    </submittedName>
</protein>
<evidence type="ECO:0000256" key="5">
    <source>
        <dbReference type="ARBA" id="ARBA00022692"/>
    </source>
</evidence>
<dbReference type="PANTHER" id="PTHR23504:SF15">
    <property type="entry name" value="MAJOR FACILITATOR SUPERFAMILY (MFS) PROFILE DOMAIN-CONTAINING PROTEIN"/>
    <property type="match status" value="1"/>
</dbReference>
<feature type="transmembrane region" description="Helical" evidence="8">
    <location>
        <begin position="214"/>
        <end position="233"/>
    </location>
</feature>
<evidence type="ECO:0000313" key="11">
    <source>
        <dbReference type="Proteomes" id="UP000831785"/>
    </source>
</evidence>
<evidence type="ECO:0000256" key="4">
    <source>
        <dbReference type="ARBA" id="ARBA00022448"/>
    </source>
</evidence>
<accession>A0ABY4F7R8</accession>